<dbReference type="AlphaFoldDB" id="A0A934Q5N4"/>
<dbReference type="InterPro" id="IPR021317">
    <property type="entry name" value="DUF2917"/>
</dbReference>
<organism evidence="1 2">
    <name type="scientific">Ramlibacter algicola</name>
    <dbReference type="NCBI Taxonomy" id="2795217"/>
    <lineage>
        <taxon>Bacteria</taxon>
        <taxon>Pseudomonadati</taxon>
        <taxon>Pseudomonadota</taxon>
        <taxon>Betaproteobacteria</taxon>
        <taxon>Burkholderiales</taxon>
        <taxon>Comamonadaceae</taxon>
        <taxon>Ramlibacter</taxon>
    </lineage>
</organism>
<protein>
    <submittedName>
        <fullName evidence="1">DUF2917 domain-containing protein</fullName>
    </submittedName>
</protein>
<evidence type="ECO:0000313" key="1">
    <source>
        <dbReference type="EMBL" id="MBK0394724.1"/>
    </source>
</evidence>
<accession>A0A934Q5N4</accession>
<dbReference type="Proteomes" id="UP000617041">
    <property type="component" value="Unassembled WGS sequence"/>
</dbReference>
<dbReference type="EMBL" id="JAEDAO010000001">
    <property type="protein sequence ID" value="MBK0394724.1"/>
    <property type="molecule type" value="Genomic_DNA"/>
</dbReference>
<dbReference type="Pfam" id="PF11142">
    <property type="entry name" value="DUF2917"/>
    <property type="match status" value="1"/>
</dbReference>
<sequence length="155" mass="16590">MPTAVLQEKQQSTTRPAGSWKLGAARAMTLDPVRDGLLRVASGQLWATFDGPHPPVGVREGDLILEEGQAIFVAAGERVVIEGTLRGEDTYFLWEPLPAVQSVPIERWRAVAAPWRELQGALAATAVAAVHLVRAVLVAGVASLPRRFPGSRVPA</sequence>
<name>A0A934Q5N4_9BURK</name>
<evidence type="ECO:0000313" key="2">
    <source>
        <dbReference type="Proteomes" id="UP000617041"/>
    </source>
</evidence>
<gene>
    <name evidence="1" type="ORF">I8E28_19120</name>
</gene>
<proteinExistence type="predicted"/>
<keyword evidence="2" id="KW-1185">Reference proteome</keyword>
<dbReference type="RefSeq" id="WP_200789811.1">
    <property type="nucleotide sequence ID" value="NZ_JAEDAO010000001.1"/>
</dbReference>
<reference evidence="1" key="1">
    <citation type="submission" date="2020-12" db="EMBL/GenBank/DDBJ databases">
        <title>Ramlibacter sp. nov., isolated from a freshwater alga, Cryptomonas.</title>
        <authorList>
            <person name="Kim H.M."/>
            <person name="Jeon C.O."/>
        </authorList>
    </citation>
    <scope>NUCLEOTIDE SEQUENCE</scope>
    <source>
        <strain evidence="1">CrO1</strain>
    </source>
</reference>
<comment type="caution">
    <text evidence="1">The sequence shown here is derived from an EMBL/GenBank/DDBJ whole genome shotgun (WGS) entry which is preliminary data.</text>
</comment>